<dbReference type="PANTHER" id="PTHR21708:SF26">
    <property type="entry name" value="2-DEHYDROPANTOATE 2-REDUCTASE"/>
    <property type="match status" value="1"/>
</dbReference>
<dbReference type="UniPathway" id="UPA00028">
    <property type="reaction ID" value="UER00004"/>
</dbReference>
<accession>A0A117M5M8</accession>
<evidence type="ECO:0000256" key="4">
    <source>
        <dbReference type="RuleBase" id="RU362068"/>
    </source>
</evidence>
<proteinExistence type="inferred from homology"/>
<protein>
    <recommendedName>
        <fullName evidence="4">2-dehydropantoate 2-reductase</fullName>
        <ecNumber evidence="4">1.1.1.169</ecNumber>
    </recommendedName>
    <alternativeName>
        <fullName evidence="4">Ketopantoate reductase</fullName>
    </alternativeName>
</protein>
<comment type="function">
    <text evidence="4">Catalyzes the NADPH-dependent reduction of ketopantoate into pantoic acid.</text>
</comment>
<dbReference type="InterPro" id="IPR008927">
    <property type="entry name" value="6-PGluconate_DH-like_C_sf"/>
</dbReference>
<dbReference type="Gene3D" id="1.10.1040.10">
    <property type="entry name" value="N-(1-d-carboxylethyl)-l-norvaline Dehydrogenase, domain 2"/>
    <property type="match status" value="1"/>
</dbReference>
<evidence type="ECO:0000313" key="8">
    <source>
        <dbReference type="Proteomes" id="UP000053467"/>
    </source>
</evidence>
<sequence length="315" mass="35549">MNKIIKSVCIYGIGGVGGYFGGRIAHKVCKGNCAIQVYFIGRGEHLKAVQQYGLNLITDKEEFLCFPNIATDNIRHIPAPDLYLLCVKGYDLDDAVSSISKNISADTIILPLLNGVDIYERIRKNLQKAIITPASVYVSSSIEKPGTVRQRGPEGHIVFGKDPKHLNYDYEYLIEFFNEMGISHTWYDNPYPAIWEKYIFITAFSLMTAYSGKTIGGVLSDDKLKKMTENIMKEVVLIGKAKNIDFEPDIIEKTLQKAKGFPYETKTSFQRDFEKGNNRHEGDIFGGTLIRLAKEYKILIPTITEVYGELMSMSR</sequence>
<keyword evidence="3 4" id="KW-0560">Oxidoreductase</keyword>
<dbReference type="GO" id="GO:0005737">
    <property type="term" value="C:cytoplasm"/>
    <property type="evidence" value="ECO:0007669"/>
    <property type="project" value="TreeGrafter"/>
</dbReference>
<dbReference type="AlphaFoldDB" id="A0A117M5M8"/>
<comment type="caution">
    <text evidence="7">The sequence shown here is derived from an EMBL/GenBank/DDBJ whole genome shotgun (WGS) entry which is preliminary data.</text>
</comment>
<evidence type="ECO:0000256" key="3">
    <source>
        <dbReference type="ARBA" id="ARBA00023002"/>
    </source>
</evidence>
<keyword evidence="4" id="KW-0566">Pantothenate biosynthesis</keyword>
<keyword evidence="2 4" id="KW-0521">NADP</keyword>
<dbReference type="Pfam" id="PF08546">
    <property type="entry name" value="ApbA_C"/>
    <property type="match status" value="1"/>
</dbReference>
<dbReference type="SUPFAM" id="SSF48179">
    <property type="entry name" value="6-phosphogluconate dehydrogenase C-terminal domain-like"/>
    <property type="match status" value="1"/>
</dbReference>
<comment type="pathway">
    <text evidence="4">Cofactor biosynthesis; (R)-pantothenate biosynthesis; (R)-pantoate from 3-methyl-2-oxobutanoate: step 2/2.</text>
</comment>
<reference evidence="8" key="1">
    <citation type="journal article" date="2015" name="MBio">
        <title>Genome-Resolved Metagenomic Analysis Reveals Roles for Candidate Phyla and Other Microbial Community Members in Biogeochemical Transformations in Oil Reservoirs.</title>
        <authorList>
            <person name="Hu P."/>
            <person name="Tom L."/>
            <person name="Singh A."/>
            <person name="Thomas B.C."/>
            <person name="Baker B.J."/>
            <person name="Piceno Y.M."/>
            <person name="Andersen G.L."/>
            <person name="Banfield J.F."/>
        </authorList>
    </citation>
    <scope>NUCLEOTIDE SEQUENCE [LARGE SCALE GENOMIC DNA]</scope>
</reference>
<comment type="similarity">
    <text evidence="1 4">Belongs to the ketopantoate reductase family.</text>
</comment>
<evidence type="ECO:0000256" key="2">
    <source>
        <dbReference type="ARBA" id="ARBA00022857"/>
    </source>
</evidence>
<dbReference type="EMBL" id="LGGX01000046">
    <property type="protein sequence ID" value="KUK85721.1"/>
    <property type="molecule type" value="Genomic_DNA"/>
</dbReference>
<gene>
    <name evidence="7" type="ORF">XE03_1921</name>
</gene>
<evidence type="ECO:0000313" key="7">
    <source>
        <dbReference type="EMBL" id="KUK85721.1"/>
    </source>
</evidence>
<dbReference type="EC" id="1.1.1.169" evidence="4"/>
<comment type="catalytic activity">
    <reaction evidence="4">
        <text>(R)-pantoate + NADP(+) = 2-dehydropantoate + NADPH + H(+)</text>
        <dbReference type="Rhea" id="RHEA:16233"/>
        <dbReference type="ChEBI" id="CHEBI:11561"/>
        <dbReference type="ChEBI" id="CHEBI:15378"/>
        <dbReference type="ChEBI" id="CHEBI:15980"/>
        <dbReference type="ChEBI" id="CHEBI:57783"/>
        <dbReference type="ChEBI" id="CHEBI:58349"/>
        <dbReference type="EC" id="1.1.1.169"/>
    </reaction>
</comment>
<dbReference type="SUPFAM" id="SSF51735">
    <property type="entry name" value="NAD(P)-binding Rossmann-fold domains"/>
    <property type="match status" value="1"/>
</dbReference>
<dbReference type="InterPro" id="IPR051402">
    <property type="entry name" value="KPR-Related"/>
</dbReference>
<dbReference type="InterPro" id="IPR013752">
    <property type="entry name" value="KPA_reductase"/>
</dbReference>
<dbReference type="InterPro" id="IPR036291">
    <property type="entry name" value="NAD(P)-bd_dom_sf"/>
</dbReference>
<dbReference type="Gene3D" id="3.40.50.720">
    <property type="entry name" value="NAD(P)-binding Rossmann-like Domain"/>
    <property type="match status" value="1"/>
</dbReference>
<evidence type="ECO:0000259" key="5">
    <source>
        <dbReference type="Pfam" id="PF02558"/>
    </source>
</evidence>
<feature type="domain" description="Ketopantoate reductase N-terminal" evidence="5">
    <location>
        <begin position="8"/>
        <end position="161"/>
    </location>
</feature>
<dbReference type="InterPro" id="IPR013328">
    <property type="entry name" value="6PGD_dom2"/>
</dbReference>
<evidence type="ECO:0000256" key="1">
    <source>
        <dbReference type="ARBA" id="ARBA00007870"/>
    </source>
</evidence>
<feature type="domain" description="Ketopantoate reductase C-terminal" evidence="6">
    <location>
        <begin position="193"/>
        <end position="310"/>
    </location>
</feature>
<dbReference type="Pfam" id="PF02558">
    <property type="entry name" value="ApbA"/>
    <property type="match status" value="1"/>
</dbReference>
<dbReference type="GO" id="GO:0008677">
    <property type="term" value="F:2-dehydropantoate 2-reductase activity"/>
    <property type="evidence" value="ECO:0007669"/>
    <property type="project" value="UniProtKB-EC"/>
</dbReference>
<evidence type="ECO:0000259" key="6">
    <source>
        <dbReference type="Pfam" id="PF08546"/>
    </source>
</evidence>
<dbReference type="InterPro" id="IPR013332">
    <property type="entry name" value="KPR_N"/>
</dbReference>
<dbReference type="Proteomes" id="UP000053467">
    <property type="component" value="Unassembled WGS sequence"/>
</dbReference>
<dbReference type="PANTHER" id="PTHR21708">
    <property type="entry name" value="PROBABLE 2-DEHYDROPANTOATE 2-REDUCTASE"/>
    <property type="match status" value="1"/>
</dbReference>
<organism evidence="7 8">
    <name type="scientific">candidate division TA06 bacterium 34_109</name>
    <dbReference type="NCBI Taxonomy" id="1635277"/>
    <lineage>
        <taxon>Bacteria</taxon>
        <taxon>Bacteria division TA06</taxon>
    </lineage>
</organism>
<dbReference type="GO" id="GO:0015940">
    <property type="term" value="P:pantothenate biosynthetic process"/>
    <property type="evidence" value="ECO:0007669"/>
    <property type="project" value="UniProtKB-UniPathway"/>
</dbReference>
<name>A0A117M5M8_UNCT6</name>
<dbReference type="InterPro" id="IPR003710">
    <property type="entry name" value="ApbA"/>
</dbReference>
<dbReference type="PATRIC" id="fig|1635277.3.peg.805"/>
<dbReference type="NCBIfam" id="TIGR00745">
    <property type="entry name" value="apbA_panE"/>
    <property type="match status" value="1"/>
</dbReference>